<reference evidence="12" key="2">
    <citation type="submission" date="2025-08" db="UniProtKB">
        <authorList>
            <consortium name="Ensembl"/>
        </authorList>
    </citation>
    <scope>IDENTIFICATION</scope>
</reference>
<dbReference type="InterPro" id="IPR008928">
    <property type="entry name" value="6-hairpin_glycosidase_sf"/>
</dbReference>
<evidence type="ECO:0000256" key="3">
    <source>
        <dbReference type="ARBA" id="ARBA00022801"/>
    </source>
</evidence>
<dbReference type="InterPro" id="IPR012341">
    <property type="entry name" value="6hp_glycosidase-like_sf"/>
</dbReference>
<comment type="similarity">
    <text evidence="2 8 10">Belongs to the glycosyl hydrolase 9 (cellulase E) family.</text>
</comment>
<keyword evidence="7 8" id="KW-0624">Polysaccharide degradation</keyword>
<evidence type="ECO:0000256" key="8">
    <source>
        <dbReference type="PROSITE-ProRule" id="PRU10059"/>
    </source>
</evidence>
<keyword evidence="4 10" id="KW-0136">Cellulose degradation</keyword>
<evidence type="ECO:0000256" key="10">
    <source>
        <dbReference type="RuleBase" id="RU361166"/>
    </source>
</evidence>
<proteinExistence type="inferred from homology"/>
<dbReference type="Ensembl" id="ENSCSAVT00000014933.1">
    <property type="protein sequence ID" value="ENSCSAVP00000014760.1"/>
    <property type="gene ID" value="ENSCSAVG00000008631.1"/>
</dbReference>
<dbReference type="InterPro" id="IPR018221">
    <property type="entry name" value="Glyco_hydro_9_His_AS"/>
</dbReference>
<dbReference type="PROSITE" id="PS00698">
    <property type="entry name" value="GH9_3"/>
    <property type="match status" value="1"/>
</dbReference>
<comment type="catalytic activity">
    <reaction evidence="1 10">
        <text>Endohydrolysis of (1-&gt;4)-beta-D-glucosidic linkages in cellulose, lichenin and cereal beta-D-glucans.</text>
        <dbReference type="EC" id="3.2.1.4"/>
    </reaction>
</comment>
<dbReference type="AlphaFoldDB" id="H2ZAZ5"/>
<sequence length="441" mass="50296">YNYTDVLHKSILFYEAQRSGRLPPNNRIPWRGDSAMNDRGGPGEDLTGGYYDAGDHVKFGFPMAFSITMLAWGVIEYWDVYRTSGELEAAIDSLKWGTDYLLKAHVAPNVLYGQVSFNTATADHRYWGRPEDMSSNNRPAYKIDRFKPGSDLAAETAAAMAATSLAIRRKENATRYVRRLITHAKDLFNFASTYKKLYHISIPNAKKYYKSTSFKDELTWAALWLYRATGENKYLKNAEGKYMNWALFQLPHKLRFSWDDKKAGIQMLMVSNTLKRGAQRTIKNYCSAVRSRNANYTSKGLLYLHEWSPLRYAANTAFICLMAADAGIDPTINAAWGRRQIHYMLGDTGRSYVVGFGSRYPLRPHHRASSCPPRPQTCNWSHKESDNPNHFILNGALVGGPDYNDTFQDSRSNFKQNEVALDYNAGFQVFGLLLQYFELDI</sequence>
<reference evidence="13" key="1">
    <citation type="submission" date="2003-08" db="EMBL/GenBank/DDBJ databases">
        <authorList>
            <person name="Birren B."/>
            <person name="Nusbaum C."/>
            <person name="Abebe A."/>
            <person name="Abouelleil A."/>
            <person name="Adekoya E."/>
            <person name="Ait-zahra M."/>
            <person name="Allen N."/>
            <person name="Allen T."/>
            <person name="An P."/>
            <person name="Anderson M."/>
            <person name="Anderson S."/>
            <person name="Arachchi H."/>
            <person name="Armbruster J."/>
            <person name="Bachantsang P."/>
            <person name="Baldwin J."/>
            <person name="Barry A."/>
            <person name="Bayul T."/>
            <person name="Blitshsteyn B."/>
            <person name="Bloom T."/>
            <person name="Blye J."/>
            <person name="Boguslavskiy L."/>
            <person name="Borowsky M."/>
            <person name="Boukhgalter B."/>
            <person name="Brunache A."/>
            <person name="Butler J."/>
            <person name="Calixte N."/>
            <person name="Calvo S."/>
            <person name="Camarata J."/>
            <person name="Campo K."/>
            <person name="Chang J."/>
            <person name="Cheshatsang Y."/>
            <person name="Citroen M."/>
            <person name="Collymore A."/>
            <person name="Considine T."/>
            <person name="Cook A."/>
            <person name="Cooke P."/>
            <person name="Corum B."/>
            <person name="Cuomo C."/>
            <person name="David R."/>
            <person name="Dawoe T."/>
            <person name="Degray S."/>
            <person name="Dodge S."/>
            <person name="Dooley K."/>
            <person name="Dorje P."/>
            <person name="Dorjee K."/>
            <person name="Dorris L."/>
            <person name="Duffey N."/>
            <person name="Dupes A."/>
            <person name="Elkins T."/>
            <person name="Engels R."/>
            <person name="Erickson J."/>
            <person name="Farina A."/>
            <person name="Faro S."/>
            <person name="Ferreira P."/>
            <person name="Fischer H."/>
            <person name="Fitzgerald M."/>
            <person name="Foley K."/>
            <person name="Gage D."/>
            <person name="Galagan J."/>
            <person name="Gearin G."/>
            <person name="Gnerre S."/>
            <person name="Gnirke A."/>
            <person name="Goyette A."/>
            <person name="Graham J."/>
            <person name="Grandbois E."/>
            <person name="Gyaltsen K."/>
            <person name="Hafez N."/>
            <person name="Hagopian D."/>
            <person name="Hagos B."/>
            <person name="Hall J."/>
            <person name="Hatcher B."/>
            <person name="Heller A."/>
            <person name="Higgins H."/>
            <person name="Honan T."/>
            <person name="Horn A."/>
            <person name="Houde N."/>
            <person name="Hughes L."/>
            <person name="Hulme W."/>
            <person name="Husby E."/>
            <person name="Iliev I."/>
            <person name="Jaffe D."/>
            <person name="Jones C."/>
            <person name="Kamal M."/>
            <person name="Kamat A."/>
            <person name="Kamvysselis M."/>
            <person name="Karlsson E."/>
            <person name="Kells C."/>
            <person name="Kieu A."/>
            <person name="Kisner P."/>
            <person name="Kodira C."/>
            <person name="Kulbokas E."/>
            <person name="Labutti K."/>
            <person name="Lama D."/>
            <person name="Landers T."/>
            <person name="Leger J."/>
            <person name="Levine S."/>
            <person name="Lewis D."/>
            <person name="Lewis T."/>
            <person name="Lindblad-toh K."/>
            <person name="Liu X."/>
            <person name="Lokyitsang T."/>
            <person name="Lokyitsang Y."/>
            <person name="Lucien O."/>
            <person name="Lui A."/>
            <person name="Ma L.J."/>
            <person name="Mabbitt R."/>
            <person name="Macdonald J."/>
            <person name="Maclean C."/>
            <person name="Major J."/>
            <person name="Manning J."/>
            <person name="Marabella R."/>
            <person name="Maru K."/>
            <person name="Matthews C."/>
            <person name="Mauceli E."/>
            <person name="Mccarthy M."/>
            <person name="Mcdonough S."/>
            <person name="Mcghee T."/>
            <person name="Meldrim J."/>
            <person name="Meneus L."/>
            <person name="Mesirov J."/>
            <person name="Mihalev A."/>
            <person name="Mihova T."/>
            <person name="Mikkelsen T."/>
            <person name="Mlenga V."/>
            <person name="Moru K."/>
            <person name="Mozes J."/>
            <person name="Mulrain L."/>
            <person name="Munson G."/>
            <person name="Naylor J."/>
            <person name="Newes C."/>
            <person name="Nguyen C."/>
            <person name="Nguyen N."/>
            <person name="Nguyen T."/>
            <person name="Nicol R."/>
            <person name="Nielsen C."/>
            <person name="Nizzari M."/>
            <person name="Norbu C."/>
            <person name="Norbu N."/>
            <person name="O'donnell P."/>
            <person name="Okoawo O."/>
            <person name="O'leary S."/>
            <person name="Omotosho B."/>
            <person name="O'neill K."/>
            <person name="Osman S."/>
            <person name="Parker S."/>
            <person name="Perrin D."/>
            <person name="Phunkhang P."/>
            <person name="Piqani B."/>
            <person name="Purcell S."/>
            <person name="Rachupka T."/>
            <person name="Ramasamy U."/>
            <person name="Rameau R."/>
            <person name="Ray V."/>
            <person name="Raymond C."/>
            <person name="Retta R."/>
            <person name="Richardson S."/>
            <person name="Rise C."/>
            <person name="Rodriguez J."/>
            <person name="Rogers J."/>
            <person name="Rogov P."/>
            <person name="Rutman M."/>
            <person name="Schupbach R."/>
            <person name="Seaman C."/>
            <person name="Settipalli S."/>
            <person name="Sharpe T."/>
            <person name="Sheridan J."/>
            <person name="Sherpa N."/>
            <person name="Shi J."/>
            <person name="Smirnov S."/>
            <person name="Smith C."/>
            <person name="Sougnez C."/>
            <person name="Spencer B."/>
            <person name="Stalker J."/>
            <person name="Stange-thomann N."/>
            <person name="Stavropoulos S."/>
            <person name="Stetson K."/>
            <person name="Stone C."/>
            <person name="Stone S."/>
            <person name="Stubbs M."/>
            <person name="Talamas J."/>
            <person name="Tchuinga P."/>
            <person name="Tenzing P."/>
            <person name="Tesfaye S."/>
            <person name="Theodore J."/>
            <person name="Thoulutsang Y."/>
            <person name="Topham K."/>
            <person name="Towey S."/>
            <person name="Tsamla T."/>
            <person name="Tsomo N."/>
            <person name="Vallee D."/>
            <person name="Vassiliev H."/>
            <person name="Venkataraman V."/>
            <person name="Vinson J."/>
            <person name="Vo A."/>
            <person name="Wade C."/>
            <person name="Wang S."/>
            <person name="Wangchuk T."/>
            <person name="Wangdi T."/>
            <person name="Whittaker C."/>
            <person name="Wilkinson J."/>
            <person name="Wu Y."/>
            <person name="Wyman D."/>
            <person name="Yadav S."/>
            <person name="Yang S."/>
            <person name="Yang X."/>
            <person name="Yeager S."/>
            <person name="Yee E."/>
            <person name="Young G."/>
            <person name="Zainoun J."/>
            <person name="Zembeck L."/>
            <person name="Zimmer A."/>
            <person name="Zody M."/>
            <person name="Lander E."/>
        </authorList>
    </citation>
    <scope>NUCLEOTIDE SEQUENCE [LARGE SCALE GENOMIC DNA]</scope>
</reference>
<dbReference type="InterPro" id="IPR033126">
    <property type="entry name" value="Glyco_hydro_9_Asp/Glu_AS"/>
</dbReference>
<evidence type="ECO:0000256" key="7">
    <source>
        <dbReference type="ARBA" id="ARBA00023326"/>
    </source>
</evidence>
<dbReference type="Gene3D" id="1.50.10.10">
    <property type="match status" value="1"/>
</dbReference>
<dbReference type="GO" id="GO:0030245">
    <property type="term" value="P:cellulose catabolic process"/>
    <property type="evidence" value="ECO:0007669"/>
    <property type="project" value="UniProtKB-KW"/>
</dbReference>
<dbReference type="InParanoid" id="H2ZAZ5"/>
<dbReference type="eggNOG" id="ENOG502QRF6">
    <property type="taxonomic scope" value="Eukaryota"/>
</dbReference>
<reference evidence="12" key="3">
    <citation type="submission" date="2025-09" db="UniProtKB">
        <authorList>
            <consortium name="Ensembl"/>
        </authorList>
    </citation>
    <scope>IDENTIFICATION</scope>
</reference>
<evidence type="ECO:0000259" key="11">
    <source>
        <dbReference type="Pfam" id="PF00759"/>
    </source>
</evidence>
<keyword evidence="6 8" id="KW-0326">Glycosidase</keyword>
<dbReference type="InterPro" id="IPR001701">
    <property type="entry name" value="Glyco_hydro_9"/>
</dbReference>
<dbReference type="PANTHER" id="PTHR22298">
    <property type="entry name" value="ENDO-1,4-BETA-GLUCANASE"/>
    <property type="match status" value="1"/>
</dbReference>
<evidence type="ECO:0000256" key="9">
    <source>
        <dbReference type="PROSITE-ProRule" id="PRU10060"/>
    </source>
</evidence>
<name>H2ZAZ5_CIOSA</name>
<keyword evidence="3 8" id="KW-0378">Hydrolase</keyword>
<accession>H2ZAZ5</accession>
<dbReference type="SUPFAM" id="SSF48208">
    <property type="entry name" value="Six-hairpin glycosidases"/>
    <property type="match status" value="1"/>
</dbReference>
<dbReference type="Pfam" id="PF00759">
    <property type="entry name" value="Glyco_hydro_9"/>
    <property type="match status" value="1"/>
</dbReference>
<evidence type="ECO:0000313" key="13">
    <source>
        <dbReference type="Proteomes" id="UP000007875"/>
    </source>
</evidence>
<dbReference type="GeneTree" id="ENSGT00530000064776"/>
<dbReference type="EC" id="3.2.1.4" evidence="10"/>
<feature type="domain" description="Glycoside hydrolase family 9" evidence="11">
    <location>
        <begin position="3"/>
        <end position="428"/>
    </location>
</feature>
<evidence type="ECO:0000313" key="12">
    <source>
        <dbReference type="Ensembl" id="ENSCSAVP00000014760.1"/>
    </source>
</evidence>
<feature type="active site" evidence="9">
    <location>
        <position position="409"/>
    </location>
</feature>
<keyword evidence="5 8" id="KW-0119">Carbohydrate metabolism</keyword>
<organism evidence="12 13">
    <name type="scientific">Ciona savignyi</name>
    <name type="common">Pacific transparent sea squirt</name>
    <dbReference type="NCBI Taxonomy" id="51511"/>
    <lineage>
        <taxon>Eukaryota</taxon>
        <taxon>Metazoa</taxon>
        <taxon>Chordata</taxon>
        <taxon>Tunicata</taxon>
        <taxon>Ascidiacea</taxon>
        <taxon>Phlebobranchia</taxon>
        <taxon>Cionidae</taxon>
        <taxon>Ciona</taxon>
    </lineage>
</organism>
<evidence type="ECO:0000256" key="5">
    <source>
        <dbReference type="ARBA" id="ARBA00023277"/>
    </source>
</evidence>
<evidence type="ECO:0000256" key="2">
    <source>
        <dbReference type="ARBA" id="ARBA00007072"/>
    </source>
</evidence>
<evidence type="ECO:0000256" key="6">
    <source>
        <dbReference type="ARBA" id="ARBA00023295"/>
    </source>
</evidence>
<dbReference type="GO" id="GO:0008810">
    <property type="term" value="F:cellulase activity"/>
    <property type="evidence" value="ECO:0007669"/>
    <property type="project" value="UniProtKB-EC"/>
</dbReference>
<dbReference type="Proteomes" id="UP000007875">
    <property type="component" value="Unassembled WGS sequence"/>
</dbReference>
<dbReference type="PROSITE" id="PS00592">
    <property type="entry name" value="GH9_2"/>
    <property type="match status" value="1"/>
</dbReference>
<dbReference type="OMA" id="PSWRGDS"/>
<evidence type="ECO:0000256" key="4">
    <source>
        <dbReference type="ARBA" id="ARBA00023001"/>
    </source>
</evidence>
<dbReference type="STRING" id="51511.ENSCSAVP00000014760"/>
<protein>
    <recommendedName>
        <fullName evidence="10">Endoglucanase</fullName>
        <ecNumber evidence="10">3.2.1.4</ecNumber>
    </recommendedName>
</protein>
<keyword evidence="13" id="KW-1185">Reference proteome</keyword>
<feature type="active site" evidence="8">
    <location>
        <position position="365"/>
    </location>
</feature>
<evidence type="ECO:0000256" key="1">
    <source>
        <dbReference type="ARBA" id="ARBA00000966"/>
    </source>
</evidence>
<feature type="active site" evidence="9">
    <location>
        <position position="418"/>
    </location>
</feature>